<evidence type="ECO:0000259" key="3">
    <source>
        <dbReference type="Pfam" id="PF02397"/>
    </source>
</evidence>
<dbReference type="Proteomes" id="UP000480929">
    <property type="component" value="Unassembled WGS sequence"/>
</dbReference>
<organism evidence="4 6">
    <name type="scientific">Holdemania massiliensis</name>
    <dbReference type="NCBI Taxonomy" id="1468449"/>
    <lineage>
        <taxon>Bacteria</taxon>
        <taxon>Bacillati</taxon>
        <taxon>Bacillota</taxon>
        <taxon>Erysipelotrichia</taxon>
        <taxon>Erysipelotrichales</taxon>
        <taxon>Erysipelotrichaceae</taxon>
        <taxon>Holdemania</taxon>
    </lineage>
</organism>
<dbReference type="RefSeq" id="WP_154238017.1">
    <property type="nucleotide sequence ID" value="NZ_WKPI01000006.1"/>
</dbReference>
<keyword evidence="2" id="KW-1133">Transmembrane helix</keyword>
<dbReference type="GO" id="GO:0016780">
    <property type="term" value="F:phosphotransferase activity, for other substituted phosphate groups"/>
    <property type="evidence" value="ECO:0007669"/>
    <property type="project" value="TreeGrafter"/>
</dbReference>
<dbReference type="PANTHER" id="PTHR30576">
    <property type="entry name" value="COLANIC BIOSYNTHESIS UDP-GLUCOSE LIPID CARRIER TRANSFERASE"/>
    <property type="match status" value="1"/>
</dbReference>
<dbReference type="OrthoDB" id="9808602at2"/>
<dbReference type="EMBL" id="WKPJ01000003">
    <property type="protein sequence ID" value="MSA88454.1"/>
    <property type="molecule type" value="Genomic_DNA"/>
</dbReference>
<keyword evidence="4" id="KW-0808">Transferase</keyword>
<evidence type="ECO:0000256" key="1">
    <source>
        <dbReference type="ARBA" id="ARBA00006464"/>
    </source>
</evidence>
<keyword evidence="2" id="KW-0812">Transmembrane</keyword>
<evidence type="ECO:0000313" key="4">
    <source>
        <dbReference type="EMBL" id="MSA88454.1"/>
    </source>
</evidence>
<comment type="similarity">
    <text evidence="1">Belongs to the bacterial sugar transferase family.</text>
</comment>
<dbReference type="AlphaFoldDB" id="A0A6N7S3P2"/>
<dbReference type="PANTHER" id="PTHR30576:SF8">
    <property type="entry name" value="UNDECAPRENYL-PHOSPHATE GALACTOSE PHOSPHOTRANSFERASE"/>
    <property type="match status" value="1"/>
</dbReference>
<name>A0A6N7S3P2_9FIRM</name>
<comment type="caution">
    <text evidence="4">The sequence shown here is derived from an EMBL/GenBank/DDBJ whole genome shotgun (WGS) entry which is preliminary data.</text>
</comment>
<evidence type="ECO:0000313" key="6">
    <source>
        <dbReference type="Proteomes" id="UP000433575"/>
    </source>
</evidence>
<feature type="transmembrane region" description="Helical" evidence="2">
    <location>
        <begin position="39"/>
        <end position="70"/>
    </location>
</feature>
<gene>
    <name evidence="5" type="ORF">GKD88_05500</name>
    <name evidence="4" type="ORF">GKE08_03860</name>
</gene>
<dbReference type="Pfam" id="PF02397">
    <property type="entry name" value="Bac_transf"/>
    <property type="match status" value="1"/>
</dbReference>
<feature type="domain" description="Bacterial sugar transferase" evidence="3">
    <location>
        <begin position="34"/>
        <end position="208"/>
    </location>
</feature>
<dbReference type="InterPro" id="IPR003362">
    <property type="entry name" value="Bact_transf"/>
</dbReference>
<sequence length="238" mass="27536">MRKDYFGALDEPYISPFVSGTMEIKKTLYVKYGKRAIDIIISFIALIVTLPVNLAIGIITGITLGFPIFFTHERPGLGEKPIKIIKFRNMTNETDENGNLLPASQRITKVGKIMRKTSLDELLQFWLIFIGKMSLIGPRPLLMKYLPRYSERQHLRHAVKPGLECPMPDYSSDDVSWEQRLANDVWYVENVSLKTDCIMMIRLIKLVFNRKRSNIRSEKIDDEFYGNADKLEVFNAKR</sequence>
<keyword evidence="7" id="KW-1185">Reference proteome</keyword>
<dbReference type="EMBL" id="WKPI01000006">
    <property type="protein sequence ID" value="MSC32572.1"/>
    <property type="molecule type" value="Genomic_DNA"/>
</dbReference>
<evidence type="ECO:0000313" key="7">
    <source>
        <dbReference type="Proteomes" id="UP000480929"/>
    </source>
</evidence>
<dbReference type="Proteomes" id="UP000433575">
    <property type="component" value="Unassembled WGS sequence"/>
</dbReference>
<accession>A0A6N7S3P2</accession>
<keyword evidence="2" id="KW-0472">Membrane</keyword>
<protein>
    <submittedName>
        <fullName evidence="4">Sugar transferase</fullName>
    </submittedName>
</protein>
<proteinExistence type="inferred from homology"/>
<evidence type="ECO:0000313" key="5">
    <source>
        <dbReference type="EMBL" id="MSC32572.1"/>
    </source>
</evidence>
<reference evidence="6 7" key="1">
    <citation type="journal article" date="2019" name="Nat. Med.">
        <title>A library of human gut bacterial isolates paired with longitudinal multiomics data enables mechanistic microbiome research.</title>
        <authorList>
            <person name="Poyet M."/>
            <person name="Groussin M."/>
            <person name="Gibbons S.M."/>
            <person name="Avila-Pacheco J."/>
            <person name="Jiang X."/>
            <person name="Kearney S.M."/>
            <person name="Perrotta A.R."/>
            <person name="Berdy B."/>
            <person name="Zhao S."/>
            <person name="Lieberman T.D."/>
            <person name="Swanson P.K."/>
            <person name="Smith M."/>
            <person name="Roesemann S."/>
            <person name="Alexander J.E."/>
            <person name="Rich S.A."/>
            <person name="Livny J."/>
            <person name="Vlamakis H."/>
            <person name="Clish C."/>
            <person name="Bullock K."/>
            <person name="Deik A."/>
            <person name="Scott J."/>
            <person name="Pierce K.A."/>
            <person name="Xavier R.J."/>
            <person name="Alm E.J."/>
        </authorList>
    </citation>
    <scope>NUCLEOTIDE SEQUENCE [LARGE SCALE GENOMIC DNA]</scope>
    <source>
        <strain evidence="4 6">BIOML-A4</strain>
        <strain evidence="5 7">BIOML-A5</strain>
    </source>
</reference>
<evidence type="ECO:0000256" key="2">
    <source>
        <dbReference type="SAM" id="Phobius"/>
    </source>
</evidence>